<gene>
    <name evidence="2" type="ORF">GSLYS_00013664001</name>
</gene>
<dbReference type="AlphaFoldDB" id="A0AAV2I062"/>
<protein>
    <submittedName>
        <fullName evidence="2">Uncharacterized protein</fullName>
    </submittedName>
</protein>
<evidence type="ECO:0000313" key="2">
    <source>
        <dbReference type="EMBL" id="CAL1539931.1"/>
    </source>
</evidence>
<name>A0AAV2I062_LYMST</name>
<organism evidence="2 3">
    <name type="scientific">Lymnaea stagnalis</name>
    <name type="common">Great pond snail</name>
    <name type="synonym">Helix stagnalis</name>
    <dbReference type="NCBI Taxonomy" id="6523"/>
    <lineage>
        <taxon>Eukaryota</taxon>
        <taxon>Metazoa</taxon>
        <taxon>Spiralia</taxon>
        <taxon>Lophotrochozoa</taxon>
        <taxon>Mollusca</taxon>
        <taxon>Gastropoda</taxon>
        <taxon>Heterobranchia</taxon>
        <taxon>Euthyneura</taxon>
        <taxon>Panpulmonata</taxon>
        <taxon>Hygrophila</taxon>
        <taxon>Lymnaeoidea</taxon>
        <taxon>Lymnaeidae</taxon>
        <taxon>Lymnaea</taxon>
    </lineage>
</organism>
<feature type="region of interest" description="Disordered" evidence="1">
    <location>
        <begin position="1"/>
        <end position="31"/>
    </location>
</feature>
<proteinExistence type="predicted"/>
<keyword evidence="3" id="KW-1185">Reference proteome</keyword>
<sequence>MSARTHQGKARPPSVALSQGTVRPPPVALSQGTVHPTYVALSQGTVRPPSGGKGATTSSPEVMIVGFLALAVLTCCSASGMESLGKFCITYLKQSADDAAVCQEKPNTYSIGVGDRAILSYLCCLGYFRDVTFSYMEFISTPLLLYIARLRSDDDLMNIARFVTRCSWRVAGSAPLTVDNFSFWRATGSCWW</sequence>
<dbReference type="EMBL" id="CAXITT010000361">
    <property type="protein sequence ID" value="CAL1539931.1"/>
    <property type="molecule type" value="Genomic_DNA"/>
</dbReference>
<evidence type="ECO:0000256" key="1">
    <source>
        <dbReference type="SAM" id="MobiDB-lite"/>
    </source>
</evidence>
<evidence type="ECO:0000313" key="3">
    <source>
        <dbReference type="Proteomes" id="UP001497497"/>
    </source>
</evidence>
<dbReference type="Proteomes" id="UP001497497">
    <property type="component" value="Unassembled WGS sequence"/>
</dbReference>
<accession>A0AAV2I062</accession>
<comment type="caution">
    <text evidence="2">The sequence shown here is derived from an EMBL/GenBank/DDBJ whole genome shotgun (WGS) entry which is preliminary data.</text>
</comment>
<reference evidence="2 3" key="1">
    <citation type="submission" date="2024-04" db="EMBL/GenBank/DDBJ databases">
        <authorList>
            <consortium name="Genoscope - CEA"/>
            <person name="William W."/>
        </authorList>
    </citation>
    <scope>NUCLEOTIDE SEQUENCE [LARGE SCALE GENOMIC DNA]</scope>
</reference>